<sequence>MTANEAHEAIALSQAARGLLKALTSETRQQILMLFTGGAELTVGQVAERLTLAQSAASTQLAILREGGVLVSRREWKTVYYRVDAAQIDQALSDLQACLHACCPPTGCAPDACG</sequence>
<feature type="domain" description="HTH arsR-type" evidence="4">
    <location>
        <begin position="8"/>
        <end position="103"/>
    </location>
</feature>
<dbReference type="InterPro" id="IPR001845">
    <property type="entry name" value="HTH_ArsR_DNA-bd_dom"/>
</dbReference>
<dbReference type="PANTHER" id="PTHR43132:SF2">
    <property type="entry name" value="ARSENICAL RESISTANCE OPERON REPRESSOR ARSR-RELATED"/>
    <property type="match status" value="1"/>
</dbReference>
<keyword evidence="2" id="KW-0238">DNA-binding</keyword>
<dbReference type="InterPro" id="IPR036390">
    <property type="entry name" value="WH_DNA-bd_sf"/>
</dbReference>
<dbReference type="NCBIfam" id="NF033788">
    <property type="entry name" value="HTH_metalloreg"/>
    <property type="match status" value="1"/>
</dbReference>
<reference evidence="5 6" key="1">
    <citation type="submission" date="2021-01" db="EMBL/GenBank/DDBJ databases">
        <title>Whole genome shotgun sequence of Planobispora longispora NBRC 13918.</title>
        <authorList>
            <person name="Komaki H."/>
            <person name="Tamura T."/>
        </authorList>
    </citation>
    <scope>NUCLEOTIDE SEQUENCE [LARGE SCALE GENOMIC DNA]</scope>
    <source>
        <strain evidence="5 6">NBRC 13918</strain>
    </source>
</reference>
<dbReference type="InterPro" id="IPR011991">
    <property type="entry name" value="ArsR-like_HTH"/>
</dbReference>
<dbReference type="SUPFAM" id="SSF46785">
    <property type="entry name" value="Winged helix' DNA-binding domain"/>
    <property type="match status" value="1"/>
</dbReference>
<keyword evidence="6" id="KW-1185">Reference proteome</keyword>
<proteinExistence type="predicted"/>
<evidence type="ECO:0000313" key="6">
    <source>
        <dbReference type="Proteomes" id="UP000616724"/>
    </source>
</evidence>
<dbReference type="Gene3D" id="1.10.10.10">
    <property type="entry name" value="Winged helix-like DNA-binding domain superfamily/Winged helix DNA-binding domain"/>
    <property type="match status" value="1"/>
</dbReference>
<evidence type="ECO:0000256" key="3">
    <source>
        <dbReference type="ARBA" id="ARBA00023163"/>
    </source>
</evidence>
<dbReference type="InterPro" id="IPR036388">
    <property type="entry name" value="WH-like_DNA-bd_sf"/>
</dbReference>
<name>A0A8J3RM49_9ACTN</name>
<organism evidence="5 6">
    <name type="scientific">Planobispora longispora</name>
    <dbReference type="NCBI Taxonomy" id="28887"/>
    <lineage>
        <taxon>Bacteria</taxon>
        <taxon>Bacillati</taxon>
        <taxon>Actinomycetota</taxon>
        <taxon>Actinomycetes</taxon>
        <taxon>Streptosporangiales</taxon>
        <taxon>Streptosporangiaceae</taxon>
        <taxon>Planobispora</taxon>
    </lineage>
</organism>
<dbReference type="GO" id="GO:0003700">
    <property type="term" value="F:DNA-binding transcription factor activity"/>
    <property type="evidence" value="ECO:0007669"/>
    <property type="project" value="InterPro"/>
</dbReference>
<dbReference type="Proteomes" id="UP000616724">
    <property type="component" value="Unassembled WGS sequence"/>
</dbReference>
<evidence type="ECO:0000256" key="2">
    <source>
        <dbReference type="ARBA" id="ARBA00023125"/>
    </source>
</evidence>
<dbReference type="AlphaFoldDB" id="A0A8J3RM49"/>
<dbReference type="GO" id="GO:0003677">
    <property type="term" value="F:DNA binding"/>
    <property type="evidence" value="ECO:0007669"/>
    <property type="project" value="UniProtKB-KW"/>
</dbReference>
<dbReference type="PANTHER" id="PTHR43132">
    <property type="entry name" value="ARSENICAL RESISTANCE OPERON REPRESSOR ARSR-RELATED"/>
    <property type="match status" value="1"/>
</dbReference>
<dbReference type="RefSeq" id="WP_203892720.1">
    <property type="nucleotide sequence ID" value="NZ_BOOH01000037.1"/>
</dbReference>
<keyword evidence="3" id="KW-0804">Transcription</keyword>
<dbReference type="InterPro" id="IPR051011">
    <property type="entry name" value="Metal_resp_trans_reg"/>
</dbReference>
<dbReference type="Pfam" id="PF01022">
    <property type="entry name" value="HTH_5"/>
    <property type="match status" value="1"/>
</dbReference>
<comment type="caution">
    <text evidence="5">The sequence shown here is derived from an EMBL/GenBank/DDBJ whole genome shotgun (WGS) entry which is preliminary data.</text>
</comment>
<dbReference type="CDD" id="cd00090">
    <property type="entry name" value="HTH_ARSR"/>
    <property type="match status" value="1"/>
</dbReference>
<keyword evidence="1" id="KW-0805">Transcription regulation</keyword>
<dbReference type="PROSITE" id="PS50987">
    <property type="entry name" value="HTH_ARSR_2"/>
    <property type="match status" value="1"/>
</dbReference>
<evidence type="ECO:0000256" key="1">
    <source>
        <dbReference type="ARBA" id="ARBA00023015"/>
    </source>
</evidence>
<protein>
    <recommendedName>
        <fullName evidence="4">HTH arsR-type domain-containing protein</fullName>
    </recommendedName>
</protein>
<dbReference type="PRINTS" id="PR00778">
    <property type="entry name" value="HTHARSR"/>
</dbReference>
<accession>A0A8J3RM49</accession>
<gene>
    <name evidence="5" type="ORF">Plo01_46310</name>
</gene>
<dbReference type="EMBL" id="BOOH01000037">
    <property type="protein sequence ID" value="GIH78202.1"/>
    <property type="molecule type" value="Genomic_DNA"/>
</dbReference>
<dbReference type="SMART" id="SM00418">
    <property type="entry name" value="HTH_ARSR"/>
    <property type="match status" value="1"/>
</dbReference>
<evidence type="ECO:0000313" key="5">
    <source>
        <dbReference type="EMBL" id="GIH78202.1"/>
    </source>
</evidence>
<evidence type="ECO:0000259" key="4">
    <source>
        <dbReference type="PROSITE" id="PS50987"/>
    </source>
</evidence>